<accession>D5VQY1</accession>
<evidence type="ECO:0000313" key="9">
    <source>
        <dbReference type="EMBL" id="ADG12984.1"/>
    </source>
</evidence>
<protein>
    <submittedName>
        <fullName evidence="9">4Fe-4S ferredoxin iron-sulfur binding domain protein</fullName>
    </submittedName>
</protein>
<evidence type="ECO:0000256" key="5">
    <source>
        <dbReference type="ARBA" id="ARBA00022982"/>
    </source>
</evidence>
<evidence type="ECO:0000256" key="6">
    <source>
        <dbReference type="ARBA" id="ARBA00023004"/>
    </source>
</evidence>
<evidence type="ECO:0000256" key="1">
    <source>
        <dbReference type="ARBA" id="ARBA00022448"/>
    </source>
</evidence>
<dbReference type="STRING" id="573063.Metin_0314"/>
<keyword evidence="5" id="KW-0249">Electron transport</keyword>
<keyword evidence="3" id="KW-0479">Metal-binding</keyword>
<dbReference type="eggNOG" id="arCOG00959">
    <property type="taxonomic scope" value="Archaea"/>
</dbReference>
<dbReference type="AlphaFoldDB" id="D5VQY1"/>
<proteinExistence type="predicted"/>
<reference evidence="9" key="1">
    <citation type="submission" date="2010-04" db="EMBL/GenBank/DDBJ databases">
        <title>Complete sequence of Methanocaldococcus infernus ME.</title>
        <authorList>
            <consortium name="US DOE Joint Genome Institute"/>
            <person name="Lucas S."/>
            <person name="Copeland A."/>
            <person name="Lapidus A."/>
            <person name="Cheng J.-F."/>
            <person name="Bruce D."/>
            <person name="Goodwin L."/>
            <person name="Pitluck S."/>
            <person name="Munk A.C."/>
            <person name="Detter J.C."/>
            <person name="Han C."/>
            <person name="Tapia R."/>
            <person name="Land M."/>
            <person name="Hauser L."/>
            <person name="Kyrpides N."/>
            <person name="Mikhailova N."/>
            <person name="Sieprawska-Lupa M."/>
            <person name="Whitman W.B."/>
            <person name="Woyke T."/>
        </authorList>
    </citation>
    <scope>NUCLEOTIDE SEQUENCE [LARGE SCALE GENOMIC DNA]</scope>
    <source>
        <strain evidence="9">ME</strain>
    </source>
</reference>
<dbReference type="GeneID" id="9131316"/>
<dbReference type="PROSITE" id="PS00198">
    <property type="entry name" value="4FE4S_FER_1"/>
    <property type="match status" value="1"/>
</dbReference>
<dbReference type="GO" id="GO:0046872">
    <property type="term" value="F:metal ion binding"/>
    <property type="evidence" value="ECO:0007669"/>
    <property type="project" value="UniProtKB-KW"/>
</dbReference>
<keyword evidence="10" id="KW-1185">Reference proteome</keyword>
<evidence type="ECO:0000313" key="10">
    <source>
        <dbReference type="Proteomes" id="UP000002061"/>
    </source>
</evidence>
<name>D5VQY1_METIM</name>
<dbReference type="InterPro" id="IPR050572">
    <property type="entry name" value="Fe-S_Ferredoxin"/>
</dbReference>
<evidence type="ECO:0000256" key="7">
    <source>
        <dbReference type="ARBA" id="ARBA00023014"/>
    </source>
</evidence>
<keyword evidence="1" id="KW-0813">Transport</keyword>
<dbReference type="InterPro" id="IPR017900">
    <property type="entry name" value="4Fe4S_Fe_S_CS"/>
</dbReference>
<keyword evidence="7" id="KW-0411">Iron-sulfur</keyword>
<evidence type="ECO:0000256" key="4">
    <source>
        <dbReference type="ARBA" id="ARBA00022737"/>
    </source>
</evidence>
<dbReference type="GO" id="GO:0051539">
    <property type="term" value="F:4 iron, 4 sulfur cluster binding"/>
    <property type="evidence" value="ECO:0007669"/>
    <property type="project" value="UniProtKB-KW"/>
</dbReference>
<keyword evidence="2" id="KW-0004">4Fe-4S</keyword>
<organism evidence="9 10">
    <name type="scientific">Methanocaldococcus infernus (strain DSM 11812 / JCM 15783 / ME)</name>
    <dbReference type="NCBI Taxonomy" id="573063"/>
    <lineage>
        <taxon>Archaea</taxon>
        <taxon>Methanobacteriati</taxon>
        <taxon>Methanobacteriota</taxon>
        <taxon>Methanomada group</taxon>
        <taxon>Methanococci</taxon>
        <taxon>Methanococcales</taxon>
        <taxon>Methanocaldococcaceae</taxon>
        <taxon>Methanocaldococcus</taxon>
    </lineage>
</organism>
<dbReference type="EMBL" id="CP002009">
    <property type="protein sequence ID" value="ADG12984.1"/>
    <property type="molecule type" value="Genomic_DNA"/>
</dbReference>
<evidence type="ECO:0000259" key="8">
    <source>
        <dbReference type="PROSITE" id="PS51379"/>
    </source>
</evidence>
<sequence>MIEINYQKCGYCGACVGVCEPMVLQLMENMVIVTNENKCKKCKACEVVCPLDAIKVKQ</sequence>
<gene>
    <name evidence="9" type="ordered locus">Metin_0314</name>
</gene>
<dbReference type="Gene3D" id="3.30.70.20">
    <property type="match status" value="1"/>
</dbReference>
<dbReference type="HOGENOM" id="CLU_139698_5_6_2"/>
<dbReference type="Proteomes" id="UP000002061">
    <property type="component" value="Chromosome"/>
</dbReference>
<dbReference type="PANTHER" id="PTHR43687:SF6">
    <property type="entry name" value="L-ASPARTATE SEMIALDEHYDE SULFURTRANSFERASE IRON-SULFUR SUBUNIT"/>
    <property type="match status" value="1"/>
</dbReference>
<evidence type="ECO:0000256" key="3">
    <source>
        <dbReference type="ARBA" id="ARBA00022723"/>
    </source>
</evidence>
<dbReference type="RefSeq" id="WP_013099730.1">
    <property type="nucleotide sequence ID" value="NC_014122.1"/>
</dbReference>
<dbReference type="PANTHER" id="PTHR43687">
    <property type="entry name" value="ADENYLYLSULFATE REDUCTASE, BETA SUBUNIT"/>
    <property type="match status" value="1"/>
</dbReference>
<dbReference type="InterPro" id="IPR017896">
    <property type="entry name" value="4Fe4S_Fe-S-bd"/>
</dbReference>
<dbReference type="KEGG" id="mif:Metin_0314"/>
<keyword evidence="6" id="KW-0408">Iron</keyword>
<dbReference type="OrthoDB" id="15347at2157"/>
<dbReference type="SUPFAM" id="SSF54862">
    <property type="entry name" value="4Fe-4S ferredoxins"/>
    <property type="match status" value="1"/>
</dbReference>
<dbReference type="PROSITE" id="PS51379">
    <property type="entry name" value="4FE4S_FER_2"/>
    <property type="match status" value="2"/>
</dbReference>
<feature type="domain" description="4Fe-4S ferredoxin-type" evidence="8">
    <location>
        <begin position="30"/>
        <end position="58"/>
    </location>
</feature>
<feature type="domain" description="4Fe-4S ferredoxin-type" evidence="8">
    <location>
        <begin position="1"/>
        <end position="29"/>
    </location>
</feature>
<evidence type="ECO:0000256" key="2">
    <source>
        <dbReference type="ARBA" id="ARBA00022485"/>
    </source>
</evidence>
<dbReference type="Pfam" id="PF00037">
    <property type="entry name" value="Fer4"/>
    <property type="match status" value="2"/>
</dbReference>
<dbReference type="GO" id="GO:0016491">
    <property type="term" value="F:oxidoreductase activity"/>
    <property type="evidence" value="ECO:0007669"/>
    <property type="project" value="UniProtKB-ARBA"/>
</dbReference>
<keyword evidence="4" id="KW-0677">Repeat</keyword>